<feature type="non-terminal residue" evidence="10">
    <location>
        <position position="261"/>
    </location>
</feature>
<proteinExistence type="inferred from homology"/>
<dbReference type="GO" id="GO:0004852">
    <property type="term" value="F:uroporphyrinogen-III synthase activity"/>
    <property type="evidence" value="ECO:0007669"/>
    <property type="project" value="UniProtKB-EC"/>
</dbReference>
<evidence type="ECO:0000256" key="6">
    <source>
        <dbReference type="ARBA" id="ARBA00031702"/>
    </source>
</evidence>
<evidence type="ECO:0000256" key="4">
    <source>
        <dbReference type="ARBA" id="ARBA00023239"/>
    </source>
</evidence>
<accession>A0A3B0XXH3</accession>
<gene>
    <name evidence="10" type="ORF">MNBD_GAMMA10-1131</name>
</gene>
<comment type="similarity">
    <text evidence="2">Belongs to the uroporphyrinogen-III synthase family.</text>
</comment>
<dbReference type="PANTHER" id="PTHR38042:SF1">
    <property type="entry name" value="UROPORPHYRINOGEN-III SYNTHASE, CHLOROPLASTIC"/>
    <property type="match status" value="1"/>
</dbReference>
<evidence type="ECO:0000256" key="2">
    <source>
        <dbReference type="ARBA" id="ARBA00008133"/>
    </source>
</evidence>
<dbReference type="PANTHER" id="PTHR38042">
    <property type="entry name" value="UROPORPHYRINOGEN-III SYNTHASE, CHLOROPLASTIC"/>
    <property type="match status" value="1"/>
</dbReference>
<evidence type="ECO:0000256" key="7">
    <source>
        <dbReference type="ARBA" id="ARBA00032649"/>
    </source>
</evidence>
<organism evidence="10">
    <name type="scientific">hydrothermal vent metagenome</name>
    <dbReference type="NCBI Taxonomy" id="652676"/>
    <lineage>
        <taxon>unclassified sequences</taxon>
        <taxon>metagenomes</taxon>
        <taxon>ecological metagenomes</taxon>
    </lineage>
</organism>
<name>A0A3B0XXH3_9ZZZZ</name>
<evidence type="ECO:0000256" key="8">
    <source>
        <dbReference type="ARBA" id="ARBA00048617"/>
    </source>
</evidence>
<sequence length="261" mass="29234">MSRAQPLKDKVILVTRPVDQAAGMLQLLERSAARPLAFASIEICPVELGSQLKRRLSTLHEYDRLIFISVNSVEYSVLQLQKLNSRVDSINNEIAVIGRATQAAAEKAGFRITQMLNKGFNSEALLQHPAFQSAQIRQKKILIIRGVGGLAHLGDTLRLRGAKVDYAEVYSRGVPQHDMGIKRQQLSRNWPEMQINAITVTSNESLQNLYDMLDEPGRENMLKTRLIVPSHRCLQLAQTLGYERVVVAESALNEHMLDALN</sequence>
<evidence type="ECO:0000256" key="1">
    <source>
        <dbReference type="ARBA" id="ARBA00004772"/>
    </source>
</evidence>
<dbReference type="EMBL" id="UOFJ01000302">
    <property type="protein sequence ID" value="VAW67947.1"/>
    <property type="molecule type" value="Genomic_DNA"/>
</dbReference>
<dbReference type="InterPro" id="IPR036108">
    <property type="entry name" value="4pyrrol_syn_uPrphyn_synt_sf"/>
</dbReference>
<feature type="domain" description="Tetrapyrrole biosynthesis uroporphyrinogen III synthase" evidence="9">
    <location>
        <begin position="26"/>
        <end position="257"/>
    </location>
</feature>
<keyword evidence="5" id="KW-0627">Porphyrin biosynthesis</keyword>
<protein>
    <recommendedName>
        <fullName evidence="3">uroporphyrinogen-III synthase</fullName>
        <ecNumber evidence="3">4.2.1.75</ecNumber>
    </recommendedName>
    <alternativeName>
        <fullName evidence="7">Hydroxymethylbilane hydrolyase [cyclizing]</fullName>
    </alternativeName>
    <alternativeName>
        <fullName evidence="6">Uroporphyrinogen-III cosynthase</fullName>
    </alternativeName>
</protein>
<evidence type="ECO:0000256" key="3">
    <source>
        <dbReference type="ARBA" id="ARBA00013109"/>
    </source>
</evidence>
<dbReference type="SUPFAM" id="SSF69618">
    <property type="entry name" value="HemD-like"/>
    <property type="match status" value="1"/>
</dbReference>
<dbReference type="EC" id="4.2.1.75" evidence="3"/>
<dbReference type="InterPro" id="IPR039793">
    <property type="entry name" value="UROS/Hem4"/>
</dbReference>
<reference evidence="10" key="1">
    <citation type="submission" date="2018-06" db="EMBL/GenBank/DDBJ databases">
        <authorList>
            <person name="Zhirakovskaya E."/>
        </authorList>
    </citation>
    <scope>NUCLEOTIDE SEQUENCE</scope>
</reference>
<dbReference type="Gene3D" id="3.40.50.10090">
    <property type="match status" value="2"/>
</dbReference>
<comment type="catalytic activity">
    <reaction evidence="8">
        <text>hydroxymethylbilane = uroporphyrinogen III + H2O</text>
        <dbReference type="Rhea" id="RHEA:18965"/>
        <dbReference type="ChEBI" id="CHEBI:15377"/>
        <dbReference type="ChEBI" id="CHEBI:57308"/>
        <dbReference type="ChEBI" id="CHEBI:57845"/>
        <dbReference type="EC" id="4.2.1.75"/>
    </reaction>
</comment>
<comment type="pathway">
    <text evidence="1">Porphyrin-containing compound metabolism; protoporphyrin-IX biosynthesis; coproporphyrinogen-III from 5-aminolevulinate: step 3/4.</text>
</comment>
<evidence type="ECO:0000256" key="5">
    <source>
        <dbReference type="ARBA" id="ARBA00023244"/>
    </source>
</evidence>
<evidence type="ECO:0000259" key="9">
    <source>
        <dbReference type="Pfam" id="PF02602"/>
    </source>
</evidence>
<dbReference type="CDD" id="cd06578">
    <property type="entry name" value="HemD"/>
    <property type="match status" value="1"/>
</dbReference>
<dbReference type="Pfam" id="PF02602">
    <property type="entry name" value="HEM4"/>
    <property type="match status" value="1"/>
</dbReference>
<dbReference type="AlphaFoldDB" id="A0A3B0XXH3"/>
<keyword evidence="4" id="KW-0456">Lyase</keyword>
<dbReference type="GO" id="GO:0006780">
    <property type="term" value="P:uroporphyrinogen III biosynthetic process"/>
    <property type="evidence" value="ECO:0007669"/>
    <property type="project" value="InterPro"/>
</dbReference>
<evidence type="ECO:0000313" key="10">
    <source>
        <dbReference type="EMBL" id="VAW67947.1"/>
    </source>
</evidence>
<dbReference type="InterPro" id="IPR003754">
    <property type="entry name" value="4pyrrol_synth_uPrphyn_synth"/>
</dbReference>